<dbReference type="EMBL" id="JAUEPU010000046">
    <property type="protein sequence ID" value="KAK0486718.1"/>
    <property type="molecule type" value="Genomic_DNA"/>
</dbReference>
<feature type="transmembrane region" description="Helical" evidence="2">
    <location>
        <begin position="128"/>
        <end position="148"/>
    </location>
</feature>
<accession>A0AA39UGS4</accession>
<evidence type="ECO:0000313" key="4">
    <source>
        <dbReference type="Proteomes" id="UP001175228"/>
    </source>
</evidence>
<feature type="region of interest" description="Disordered" evidence="1">
    <location>
        <begin position="1"/>
        <end position="22"/>
    </location>
</feature>
<keyword evidence="4" id="KW-1185">Reference proteome</keyword>
<dbReference type="Proteomes" id="UP001175228">
    <property type="component" value="Unassembled WGS sequence"/>
</dbReference>
<comment type="caution">
    <text evidence="3">The sequence shown here is derived from an EMBL/GenBank/DDBJ whole genome shotgun (WGS) entry which is preliminary data.</text>
</comment>
<gene>
    <name evidence="3" type="ORF">EDD18DRAFT_1111136</name>
</gene>
<organism evidence="3 4">
    <name type="scientific">Armillaria luteobubalina</name>
    <dbReference type="NCBI Taxonomy" id="153913"/>
    <lineage>
        <taxon>Eukaryota</taxon>
        <taxon>Fungi</taxon>
        <taxon>Dikarya</taxon>
        <taxon>Basidiomycota</taxon>
        <taxon>Agaricomycotina</taxon>
        <taxon>Agaricomycetes</taxon>
        <taxon>Agaricomycetidae</taxon>
        <taxon>Agaricales</taxon>
        <taxon>Marasmiineae</taxon>
        <taxon>Physalacriaceae</taxon>
        <taxon>Armillaria</taxon>
    </lineage>
</organism>
<keyword evidence="2" id="KW-1133">Transmembrane helix</keyword>
<dbReference type="AlphaFoldDB" id="A0AA39UGS4"/>
<keyword evidence="2" id="KW-0812">Transmembrane</keyword>
<name>A0AA39UGS4_9AGAR</name>
<evidence type="ECO:0000313" key="3">
    <source>
        <dbReference type="EMBL" id="KAK0486718.1"/>
    </source>
</evidence>
<keyword evidence="2" id="KW-0472">Membrane</keyword>
<evidence type="ECO:0000256" key="2">
    <source>
        <dbReference type="SAM" id="Phobius"/>
    </source>
</evidence>
<reference evidence="3" key="1">
    <citation type="submission" date="2023-06" db="EMBL/GenBank/DDBJ databases">
        <authorList>
            <consortium name="Lawrence Berkeley National Laboratory"/>
            <person name="Ahrendt S."/>
            <person name="Sahu N."/>
            <person name="Indic B."/>
            <person name="Wong-Bajracharya J."/>
            <person name="Merenyi Z."/>
            <person name="Ke H.-M."/>
            <person name="Monk M."/>
            <person name="Kocsube S."/>
            <person name="Drula E."/>
            <person name="Lipzen A."/>
            <person name="Balint B."/>
            <person name="Henrissat B."/>
            <person name="Andreopoulos B."/>
            <person name="Martin F.M."/>
            <person name="Harder C.B."/>
            <person name="Rigling D."/>
            <person name="Ford K.L."/>
            <person name="Foster G.D."/>
            <person name="Pangilinan J."/>
            <person name="Papanicolaou A."/>
            <person name="Barry K."/>
            <person name="LaButti K."/>
            <person name="Viragh M."/>
            <person name="Koriabine M."/>
            <person name="Yan M."/>
            <person name="Riley R."/>
            <person name="Champramary S."/>
            <person name="Plett K.L."/>
            <person name="Tsai I.J."/>
            <person name="Slot J."/>
            <person name="Sipos G."/>
            <person name="Plett J."/>
            <person name="Nagy L.G."/>
            <person name="Grigoriev I.V."/>
        </authorList>
    </citation>
    <scope>NUCLEOTIDE SEQUENCE</scope>
    <source>
        <strain evidence="3">HWK02</strain>
    </source>
</reference>
<protein>
    <submittedName>
        <fullName evidence="3">Uncharacterized protein</fullName>
    </submittedName>
</protein>
<evidence type="ECO:0000256" key="1">
    <source>
        <dbReference type="SAM" id="MobiDB-lite"/>
    </source>
</evidence>
<sequence length="163" mass="17482">MSWIVGGPPSPIPDNSPVEGQPSNQREIIWPLYRLQRALGLAVEQWSMIPLPIKSVFSTAGIGIQSVSSPACGMEWCFNLDLLATSGGKKVEKCAKKSVGTPEGDDINTVRMGASFLSIPAGFQPGTILWGKIWIVLAGGFPVILLLAEHRPSTIGRTDQQAE</sequence>
<proteinExistence type="predicted"/>